<dbReference type="STRING" id="1774970.AUC70_05025"/>
<comment type="caution">
    <text evidence="2">The sequence shown here is derived from an EMBL/GenBank/DDBJ whole genome shotgun (WGS) entry which is preliminary data.</text>
</comment>
<evidence type="ECO:0000256" key="1">
    <source>
        <dbReference type="SAM" id="Phobius"/>
    </source>
</evidence>
<accession>A0A1E3VNM6</accession>
<keyword evidence="3" id="KW-1185">Reference proteome</keyword>
<dbReference type="CDD" id="cd01324">
    <property type="entry name" value="cbb3_Oxidase_CcoQ"/>
    <property type="match status" value="1"/>
</dbReference>
<sequence length="58" mass="6481">MEYEQVASISQVAALIFFIVLFAGVVLYAFWPGNKKRFDEAAKLPLEDDPESDNGKDS</sequence>
<keyword evidence="1" id="KW-0472">Membrane</keyword>
<keyword evidence="1" id="KW-1133">Transmembrane helix</keyword>
<protein>
    <submittedName>
        <fullName evidence="2">Cytochrome C oxidase Cbb3</fullName>
    </submittedName>
</protein>
<organism evidence="2 3">
    <name type="scientific">Methyloceanibacter stevinii</name>
    <dbReference type="NCBI Taxonomy" id="1774970"/>
    <lineage>
        <taxon>Bacteria</taxon>
        <taxon>Pseudomonadati</taxon>
        <taxon>Pseudomonadota</taxon>
        <taxon>Alphaproteobacteria</taxon>
        <taxon>Hyphomicrobiales</taxon>
        <taxon>Hyphomicrobiaceae</taxon>
        <taxon>Methyloceanibacter</taxon>
    </lineage>
</organism>
<dbReference type="Pfam" id="PF05545">
    <property type="entry name" value="FixQ"/>
    <property type="match status" value="1"/>
</dbReference>
<dbReference type="AlphaFoldDB" id="A0A1E3VNM6"/>
<reference evidence="2 3" key="1">
    <citation type="journal article" date="2016" name="Environ. Microbiol.">
        <title>New Methyloceanibacter diversity from North Sea sediments includes methanotroph containing solely the soluble methane monooxygenase.</title>
        <authorList>
            <person name="Vekeman B."/>
            <person name="Kerckhof F.M."/>
            <person name="Cremers G."/>
            <person name="de Vos P."/>
            <person name="Vandamme P."/>
            <person name="Boon N."/>
            <person name="Op den Camp H.J."/>
            <person name="Heylen K."/>
        </authorList>
    </citation>
    <scope>NUCLEOTIDE SEQUENCE [LARGE SCALE GENOMIC DNA]</scope>
    <source>
        <strain evidence="2 3">R-67176</strain>
    </source>
</reference>
<evidence type="ECO:0000313" key="3">
    <source>
        <dbReference type="Proteomes" id="UP000094172"/>
    </source>
</evidence>
<dbReference type="RefSeq" id="WP_069444390.1">
    <property type="nucleotide sequence ID" value="NZ_LPWE01000011.1"/>
</dbReference>
<dbReference type="Proteomes" id="UP000094172">
    <property type="component" value="Unassembled WGS sequence"/>
</dbReference>
<gene>
    <name evidence="2" type="ORF">AUC70_05025</name>
</gene>
<feature type="transmembrane region" description="Helical" evidence="1">
    <location>
        <begin position="12"/>
        <end position="31"/>
    </location>
</feature>
<evidence type="ECO:0000313" key="2">
    <source>
        <dbReference type="EMBL" id="ODR95092.1"/>
    </source>
</evidence>
<keyword evidence="1" id="KW-0812">Transmembrane</keyword>
<dbReference type="EMBL" id="LPWE01000011">
    <property type="protein sequence ID" value="ODR95092.1"/>
    <property type="molecule type" value="Genomic_DNA"/>
</dbReference>
<name>A0A1E3VNM6_9HYPH</name>
<dbReference type="InterPro" id="IPR008621">
    <property type="entry name" value="Cbb3-typ_cyt_oxidase_comp"/>
</dbReference>
<proteinExistence type="predicted"/>